<name>A0A3M0K0C6_HIRRU</name>
<proteinExistence type="predicted"/>
<accession>A0A3M0K0C6</accession>
<protein>
    <submittedName>
        <fullName evidence="1">Uncharacterized protein</fullName>
    </submittedName>
</protein>
<sequence>MESNPIEKDCGALVDESQDMTQQCPLIAQKANCILGCIKSSVASRSKVILSLYSALVRPHPEYCIQVWAPQHRKTWTCWSRSVISELEHLFYEDRLRELWLFSLEKR</sequence>
<reference evidence="1 2" key="1">
    <citation type="submission" date="2018-07" db="EMBL/GenBank/DDBJ databases">
        <title>A high quality draft genome assembly of the barn swallow (H. rustica rustica).</title>
        <authorList>
            <person name="Formenti G."/>
            <person name="Chiara M."/>
            <person name="Poveda L."/>
            <person name="Francoijs K.-J."/>
            <person name="Bonisoli-Alquati A."/>
            <person name="Canova L."/>
            <person name="Gianfranceschi L."/>
            <person name="Horner D.S."/>
            <person name="Saino N."/>
        </authorList>
    </citation>
    <scope>NUCLEOTIDE SEQUENCE [LARGE SCALE GENOMIC DNA]</scope>
    <source>
        <strain evidence="1">Chelidonia</strain>
        <tissue evidence="1">Blood</tissue>
    </source>
</reference>
<dbReference type="Proteomes" id="UP000269221">
    <property type="component" value="Unassembled WGS sequence"/>
</dbReference>
<evidence type="ECO:0000313" key="1">
    <source>
        <dbReference type="EMBL" id="RMC06623.1"/>
    </source>
</evidence>
<dbReference type="EMBL" id="QRBI01000120">
    <property type="protein sequence ID" value="RMC06623.1"/>
    <property type="molecule type" value="Genomic_DNA"/>
</dbReference>
<evidence type="ECO:0000313" key="2">
    <source>
        <dbReference type="Proteomes" id="UP000269221"/>
    </source>
</evidence>
<gene>
    <name evidence="1" type="ORF">DUI87_16061</name>
</gene>
<dbReference type="STRING" id="333673.A0A3M0K0C6"/>
<dbReference type="AlphaFoldDB" id="A0A3M0K0C6"/>
<organism evidence="1 2">
    <name type="scientific">Hirundo rustica rustica</name>
    <dbReference type="NCBI Taxonomy" id="333673"/>
    <lineage>
        <taxon>Eukaryota</taxon>
        <taxon>Metazoa</taxon>
        <taxon>Chordata</taxon>
        <taxon>Craniata</taxon>
        <taxon>Vertebrata</taxon>
        <taxon>Euteleostomi</taxon>
        <taxon>Archelosauria</taxon>
        <taxon>Archosauria</taxon>
        <taxon>Dinosauria</taxon>
        <taxon>Saurischia</taxon>
        <taxon>Theropoda</taxon>
        <taxon>Coelurosauria</taxon>
        <taxon>Aves</taxon>
        <taxon>Neognathae</taxon>
        <taxon>Neoaves</taxon>
        <taxon>Telluraves</taxon>
        <taxon>Australaves</taxon>
        <taxon>Passeriformes</taxon>
        <taxon>Sylvioidea</taxon>
        <taxon>Hirundinidae</taxon>
        <taxon>Hirundo</taxon>
    </lineage>
</organism>
<keyword evidence="2" id="KW-1185">Reference proteome</keyword>
<dbReference type="PANTHER" id="PTHR33332">
    <property type="entry name" value="REVERSE TRANSCRIPTASE DOMAIN-CONTAINING PROTEIN"/>
    <property type="match status" value="1"/>
</dbReference>
<comment type="caution">
    <text evidence="1">The sequence shown here is derived from an EMBL/GenBank/DDBJ whole genome shotgun (WGS) entry which is preliminary data.</text>
</comment>
<dbReference type="OrthoDB" id="9400003at2759"/>